<dbReference type="InterPro" id="IPR000571">
    <property type="entry name" value="Znf_CCCH"/>
</dbReference>
<feature type="region of interest" description="Disordered" evidence="5">
    <location>
        <begin position="893"/>
        <end position="1004"/>
    </location>
</feature>
<protein>
    <recommendedName>
        <fullName evidence="6">C3H1-type domain-containing protein</fullName>
    </recommendedName>
</protein>
<proteinExistence type="predicted"/>
<feature type="domain" description="C3H1-type" evidence="6">
    <location>
        <begin position="797"/>
        <end position="824"/>
    </location>
</feature>
<feature type="zinc finger region" description="C3H1-type" evidence="4">
    <location>
        <begin position="866"/>
        <end position="893"/>
    </location>
</feature>
<dbReference type="EMBL" id="CAUYUJ010014162">
    <property type="protein sequence ID" value="CAK0837573.1"/>
    <property type="molecule type" value="Genomic_DNA"/>
</dbReference>
<dbReference type="SUPFAM" id="SSF90229">
    <property type="entry name" value="CCCH zinc finger"/>
    <property type="match status" value="2"/>
</dbReference>
<keyword evidence="8" id="KW-1185">Reference proteome</keyword>
<sequence>MRPVPLFLAKLKPYQPVVHLWLLYAQNVARDGLKFEKELVESGTSMDDLEAAIMNDEYGVTPEHSVDVFFNPQDLPVPTILAYSEALFPKPHDWPETENLMVVGQMKLPPRDHGVPGSEATPSSASNSDPEAAVRDQCLAFLAAGAAPVYVGWGSMVVESGAWMCRLAVGALQRAGLRGIIVSGWAEMTVESLVGSPDEEELRSYCAGNVLFVSAVSHEWLFPKCICALHHGGIGTLHASLEAGLPTLITPVFADQWDSGAMLVRSGLGAATEKTLRKVTAEELGDKLRSCCEDGEMRARVRRVAAAMAKENAVGTVADWLETFLGAEGAAERWDQKCLARRQSLQARFRGRKHLPIEQVVSRIGFEIAARFPQIKAFFEREQANFLEQLEIGGRGCLFTVVPKSGLLVKEASSLDSRELGRLEERSVVEKLDEKGARWRVRLLDGSGPVQGWISRTVAGKDMMKALSGMKEPGCGFCSCRSRLWEPLVLAPPACLLLYLSQALPAQRAGQPPEVTMRAAAKAAATTQPPPAPAQSAREAKRCTLAACSLGDPALPRLFVADLVDGGAAGQHCRHTHTQTRQWAIDEHGHNFTRLVDEFFGSGASLQLFVHGPKTYAARFNEEKDLLQNRTLLRNSTDVYLFSATLWGYGKKFDSESAASSPVMDYFSPAVRQALRRPTASLPLHFAPRRPAVGVHVRRGDLPKSSVRVVPDEYYLGLIDAVRSVIPEADVHLWSSVGSGRAASPWAASDFDGFRARGVAVHLDEAGWRPTVNINYRRRSLSASMQTMPETNFRAHLAKTKFCSYFHRGTCHYGDQCAFAHFASELQSTPNLQKTRLCEAFLKGCCQKTDCKFAHGKHELITAELFHKTTMCSWHEKGKCRYGDRCRFAHGGDELRPPQPHQLKSQSGASVDGDSSSKSETSTDVPDASPASSVRGSLGGRRPSPAAARRPAPRGLAAPPGLSMLPGGLLGEVPAKPRGGAASPPGLWAPAGPQRGEPRTAALNTTAAEDPYLPVKVYSSLVPCSQPYPHGHHYNALDA</sequence>
<keyword evidence="1 4" id="KW-0479">Metal-binding</keyword>
<dbReference type="Proteomes" id="UP001189429">
    <property type="component" value="Unassembled WGS sequence"/>
</dbReference>
<organism evidence="7 8">
    <name type="scientific">Prorocentrum cordatum</name>
    <dbReference type="NCBI Taxonomy" id="2364126"/>
    <lineage>
        <taxon>Eukaryota</taxon>
        <taxon>Sar</taxon>
        <taxon>Alveolata</taxon>
        <taxon>Dinophyceae</taxon>
        <taxon>Prorocentrales</taxon>
        <taxon>Prorocentraceae</taxon>
        <taxon>Prorocentrum</taxon>
    </lineage>
</organism>
<dbReference type="Pfam" id="PF06722">
    <property type="entry name" value="EryCIII-like_C"/>
    <property type="match status" value="1"/>
</dbReference>
<dbReference type="InterPro" id="IPR036855">
    <property type="entry name" value="Znf_CCCH_sf"/>
</dbReference>
<dbReference type="SMART" id="SM00356">
    <property type="entry name" value="ZnF_C3H1"/>
    <property type="match status" value="3"/>
</dbReference>
<dbReference type="PANTHER" id="PTHR48050">
    <property type="entry name" value="STEROL 3-BETA-GLUCOSYLTRANSFERASE"/>
    <property type="match status" value="1"/>
</dbReference>
<feature type="compositionally biased region" description="Polar residues" evidence="5">
    <location>
        <begin position="902"/>
        <end position="935"/>
    </location>
</feature>
<feature type="compositionally biased region" description="Low complexity" evidence="5">
    <location>
        <begin position="940"/>
        <end position="967"/>
    </location>
</feature>
<feature type="compositionally biased region" description="Polar residues" evidence="5">
    <location>
        <begin position="120"/>
        <end position="129"/>
    </location>
</feature>
<dbReference type="PROSITE" id="PS50103">
    <property type="entry name" value="ZF_C3H1"/>
    <property type="match status" value="3"/>
</dbReference>
<keyword evidence="3 4" id="KW-0862">Zinc</keyword>
<reference evidence="7" key="1">
    <citation type="submission" date="2023-10" db="EMBL/GenBank/DDBJ databases">
        <authorList>
            <person name="Chen Y."/>
            <person name="Shah S."/>
            <person name="Dougan E. K."/>
            <person name="Thang M."/>
            <person name="Chan C."/>
        </authorList>
    </citation>
    <scope>NUCLEOTIDE SEQUENCE [LARGE SCALE GENOMIC DNA]</scope>
</reference>
<evidence type="ECO:0000256" key="2">
    <source>
        <dbReference type="ARBA" id="ARBA00022771"/>
    </source>
</evidence>
<dbReference type="InterPro" id="IPR050426">
    <property type="entry name" value="Glycosyltransferase_28"/>
</dbReference>
<name>A0ABN9SY94_9DINO</name>
<dbReference type="Gene3D" id="3.30.1370.210">
    <property type="match status" value="1"/>
</dbReference>
<feature type="domain" description="C3H1-type" evidence="6">
    <location>
        <begin position="866"/>
        <end position="893"/>
    </location>
</feature>
<evidence type="ECO:0000259" key="6">
    <source>
        <dbReference type="PROSITE" id="PS50103"/>
    </source>
</evidence>
<feature type="domain" description="C3H1-type" evidence="6">
    <location>
        <begin position="832"/>
        <end position="858"/>
    </location>
</feature>
<feature type="zinc finger region" description="C3H1-type" evidence="4">
    <location>
        <begin position="832"/>
        <end position="858"/>
    </location>
</feature>
<dbReference type="SUPFAM" id="SSF53756">
    <property type="entry name" value="UDP-Glycosyltransferase/glycogen phosphorylase"/>
    <property type="match status" value="1"/>
</dbReference>
<dbReference type="PANTHER" id="PTHR48050:SF13">
    <property type="entry name" value="STEROL 3-BETA-GLUCOSYLTRANSFERASE UGT80A2"/>
    <property type="match status" value="1"/>
</dbReference>
<evidence type="ECO:0000256" key="3">
    <source>
        <dbReference type="ARBA" id="ARBA00022833"/>
    </source>
</evidence>
<keyword evidence="2 4" id="KW-0863">Zinc-finger</keyword>
<evidence type="ECO:0000256" key="5">
    <source>
        <dbReference type="SAM" id="MobiDB-lite"/>
    </source>
</evidence>
<feature type="zinc finger region" description="C3H1-type" evidence="4">
    <location>
        <begin position="797"/>
        <end position="824"/>
    </location>
</feature>
<dbReference type="Gene3D" id="3.40.50.2000">
    <property type="entry name" value="Glycogen Phosphorylase B"/>
    <property type="match status" value="1"/>
</dbReference>
<evidence type="ECO:0000313" key="8">
    <source>
        <dbReference type="Proteomes" id="UP001189429"/>
    </source>
</evidence>
<dbReference type="Pfam" id="PF00642">
    <property type="entry name" value="zf-CCCH"/>
    <property type="match status" value="2"/>
</dbReference>
<evidence type="ECO:0000256" key="1">
    <source>
        <dbReference type="ARBA" id="ARBA00022723"/>
    </source>
</evidence>
<evidence type="ECO:0000256" key="4">
    <source>
        <dbReference type="PROSITE-ProRule" id="PRU00723"/>
    </source>
</evidence>
<evidence type="ECO:0000313" key="7">
    <source>
        <dbReference type="EMBL" id="CAK0837573.1"/>
    </source>
</evidence>
<dbReference type="Gene3D" id="4.10.1000.10">
    <property type="entry name" value="Zinc finger, CCCH-type"/>
    <property type="match status" value="1"/>
</dbReference>
<feature type="region of interest" description="Disordered" evidence="5">
    <location>
        <begin position="111"/>
        <end position="130"/>
    </location>
</feature>
<dbReference type="InterPro" id="IPR010610">
    <property type="entry name" value="EryCIII-like_C"/>
</dbReference>
<comment type="caution">
    <text evidence="7">The sequence shown here is derived from an EMBL/GenBank/DDBJ whole genome shotgun (WGS) entry which is preliminary data.</text>
</comment>
<gene>
    <name evidence="7" type="ORF">PCOR1329_LOCUS33720</name>
</gene>
<accession>A0ABN9SY94</accession>